<feature type="signal peptide" evidence="1">
    <location>
        <begin position="1"/>
        <end position="27"/>
    </location>
</feature>
<evidence type="ECO:0008006" key="4">
    <source>
        <dbReference type="Google" id="ProtNLM"/>
    </source>
</evidence>
<feature type="chain" id="PRO_5034001173" description="Secreted protein" evidence="1">
    <location>
        <begin position="28"/>
        <end position="151"/>
    </location>
</feature>
<accession>A0A8D3WNW5</accession>
<organism evidence="2 3">
    <name type="scientific">Streptomyces pratensis (strain ATCC 33331 / IAF-45CD)</name>
    <dbReference type="NCBI Taxonomy" id="591167"/>
    <lineage>
        <taxon>Bacteria</taxon>
        <taxon>Bacillati</taxon>
        <taxon>Actinomycetota</taxon>
        <taxon>Actinomycetes</taxon>
        <taxon>Kitasatosporales</taxon>
        <taxon>Streptomycetaceae</taxon>
        <taxon>Streptomyces</taxon>
    </lineage>
</organism>
<keyword evidence="1" id="KW-0732">Signal</keyword>
<dbReference type="Proteomes" id="UP000002066">
    <property type="component" value="Chromosome"/>
</dbReference>
<name>A0A8D3WNW5_STRFA</name>
<evidence type="ECO:0000313" key="2">
    <source>
        <dbReference type="EMBL" id="ADW07383.1"/>
    </source>
</evidence>
<dbReference type="EMBL" id="CP002475">
    <property type="protein sequence ID" value="ADW07383.1"/>
    <property type="molecule type" value="Genomic_DNA"/>
</dbReference>
<evidence type="ECO:0000313" key="3">
    <source>
        <dbReference type="Proteomes" id="UP000002066"/>
    </source>
</evidence>
<dbReference type="OrthoDB" id="4248424at2"/>
<gene>
    <name evidence="2" type="ordered locus">Sfla_5997</name>
</gene>
<dbReference type="KEGG" id="sfa:Sfla_5997"/>
<sequence>MDRFRRASAAALLTAVALTGAVGGAAASSGVPAPPSGERAQDLAERPAVSAYATARSIAAWEEFRIHGAARNIPSGTPVTLQQRQGERWVTLPATIRTTRSGEYSMRVKLGITGENALRIVGGGAVSPVVRTTVTAVVTPAVPAASPTTVR</sequence>
<evidence type="ECO:0000256" key="1">
    <source>
        <dbReference type="SAM" id="SignalP"/>
    </source>
</evidence>
<reference evidence="2 3" key="1">
    <citation type="submission" date="2011-01" db="EMBL/GenBank/DDBJ databases">
        <title>Complete sequence of chromosome of Streptomyces flavogriseus ATCC 33331.</title>
        <authorList>
            <consortium name="US DOE Joint Genome Institute"/>
            <person name="Lucas S."/>
            <person name="Copeland A."/>
            <person name="Lapidus A."/>
            <person name="Cheng J.-F."/>
            <person name="Goodwin L."/>
            <person name="Pitluck S."/>
            <person name="Davenport K."/>
            <person name="Detter J.C."/>
            <person name="Han C."/>
            <person name="Tapia R."/>
            <person name="Land M."/>
            <person name="Hauser L."/>
            <person name="Kyrpides N."/>
            <person name="Ivanova N."/>
            <person name="Ovchinnikova G."/>
            <person name="Pagani I."/>
            <person name="Brumm P."/>
            <person name="Mead D."/>
            <person name="Woyke T."/>
        </authorList>
    </citation>
    <scope>NUCLEOTIDE SEQUENCE [LARGE SCALE GENOMIC DNA]</scope>
    <source>
        <strain evidence="3">ATCC 33331 / IAF-45CD</strain>
    </source>
</reference>
<dbReference type="AlphaFoldDB" id="A0A8D3WNW5"/>
<protein>
    <recommendedName>
        <fullName evidence="4">Secreted protein</fullName>
    </recommendedName>
</protein>
<proteinExistence type="predicted"/>